<dbReference type="EMBL" id="CAJVQC010049728">
    <property type="protein sequence ID" value="CAG8788047.1"/>
    <property type="molecule type" value="Genomic_DNA"/>
</dbReference>
<name>A0ACA9RCK7_9GLOM</name>
<sequence>MKQLEKEIIINMQETKSLVFASLSDITADLLQGNDLARVKRYSAIRGYYTCNTPKDLWTSE</sequence>
<evidence type="ECO:0000313" key="1">
    <source>
        <dbReference type="EMBL" id="CAG8788047.1"/>
    </source>
</evidence>
<comment type="caution">
    <text evidence="1">The sequence shown here is derived from an EMBL/GenBank/DDBJ whole genome shotgun (WGS) entry which is preliminary data.</text>
</comment>
<protein>
    <submittedName>
        <fullName evidence="1">14896_t:CDS:1</fullName>
    </submittedName>
</protein>
<dbReference type="Proteomes" id="UP000789920">
    <property type="component" value="Unassembled WGS sequence"/>
</dbReference>
<accession>A0ACA9RCK7</accession>
<organism evidence="1 2">
    <name type="scientific">Racocetra persica</name>
    <dbReference type="NCBI Taxonomy" id="160502"/>
    <lineage>
        <taxon>Eukaryota</taxon>
        <taxon>Fungi</taxon>
        <taxon>Fungi incertae sedis</taxon>
        <taxon>Mucoromycota</taxon>
        <taxon>Glomeromycotina</taxon>
        <taxon>Glomeromycetes</taxon>
        <taxon>Diversisporales</taxon>
        <taxon>Gigasporaceae</taxon>
        <taxon>Racocetra</taxon>
    </lineage>
</organism>
<keyword evidence="2" id="KW-1185">Reference proteome</keyword>
<gene>
    <name evidence="1" type="ORF">RPERSI_LOCUS18641</name>
</gene>
<feature type="non-terminal residue" evidence="1">
    <location>
        <position position="61"/>
    </location>
</feature>
<reference evidence="1" key="1">
    <citation type="submission" date="2021-06" db="EMBL/GenBank/DDBJ databases">
        <authorList>
            <person name="Kallberg Y."/>
            <person name="Tangrot J."/>
            <person name="Rosling A."/>
        </authorList>
    </citation>
    <scope>NUCLEOTIDE SEQUENCE</scope>
    <source>
        <strain evidence="1">MA461A</strain>
    </source>
</reference>
<proteinExistence type="predicted"/>
<evidence type="ECO:0000313" key="2">
    <source>
        <dbReference type="Proteomes" id="UP000789920"/>
    </source>
</evidence>